<feature type="transmembrane region" description="Helical" evidence="1">
    <location>
        <begin position="146"/>
        <end position="167"/>
    </location>
</feature>
<name>A0A081PMR4_STRMT</name>
<dbReference type="EMBL" id="NCVF01000023">
    <property type="protein sequence ID" value="ORO93349.1"/>
    <property type="molecule type" value="Genomic_DNA"/>
</dbReference>
<dbReference type="EMBL" id="WIKC01000001">
    <property type="protein sequence ID" value="MQQ49601.1"/>
    <property type="molecule type" value="Genomic_DNA"/>
</dbReference>
<keyword evidence="1" id="KW-1133">Transmembrane helix</keyword>
<evidence type="ECO:0000313" key="22">
    <source>
        <dbReference type="Proteomes" id="UP000477834"/>
    </source>
</evidence>
<dbReference type="Proteomes" id="UP000501099">
    <property type="component" value="Chromosome"/>
</dbReference>
<reference evidence="16 17" key="2">
    <citation type="journal article" date="2016" name="Eur. J. Clin. Microbiol. Infect. Dis.">
        <title>Whole genome sequencing as a tool for phylogenetic analysis of clinical strains of Mitis group streptococci.</title>
        <authorList>
            <person name="Rasmussen L.H."/>
            <person name="Dargis R."/>
            <person name="Hojholt K."/>
            <person name="Christensen J.J."/>
            <person name="Skovgaard O."/>
            <person name="Justesen U.S."/>
            <person name="Rosenvinge F.S."/>
            <person name="Moser C."/>
            <person name="Lukjancenko O."/>
            <person name="Rasmussen S."/>
            <person name="Nielsen X.C."/>
        </authorList>
    </citation>
    <scope>NUCLEOTIDE SEQUENCE [LARGE SCALE GENOMIC DNA]</scope>
    <source>
        <strain evidence="10 16">B_5756_13</strain>
        <strain evidence="8 18">RH_43861_09</strain>
        <strain evidence="9 19">RH_50275_09</strain>
        <strain evidence="7 17">RH_50738_11</strain>
    </source>
</reference>
<dbReference type="InterPro" id="IPR005325">
    <property type="entry name" value="DUF308_memb"/>
</dbReference>
<feature type="transmembrane region" description="Helical" evidence="1">
    <location>
        <begin position="61"/>
        <end position="82"/>
    </location>
</feature>
<dbReference type="EMBL" id="RJNR01000001">
    <property type="protein sequence ID" value="RSI84715.1"/>
    <property type="molecule type" value="Genomic_DNA"/>
</dbReference>
<dbReference type="EMBL" id="LROU01000126">
    <property type="protein sequence ID" value="KYF33432.1"/>
    <property type="molecule type" value="Genomic_DNA"/>
</dbReference>
<evidence type="ECO:0000313" key="2">
    <source>
        <dbReference type="EMBL" id="KEQ31987.1"/>
    </source>
</evidence>
<evidence type="ECO:0000313" key="8">
    <source>
        <dbReference type="EMBL" id="ORO92638.1"/>
    </source>
</evidence>
<evidence type="ECO:0000313" key="4">
    <source>
        <dbReference type="EMBL" id="MQQ49601.1"/>
    </source>
</evidence>
<dbReference type="GO" id="GO:0005886">
    <property type="term" value="C:plasma membrane"/>
    <property type="evidence" value="ECO:0007669"/>
    <property type="project" value="TreeGrafter"/>
</dbReference>
<dbReference type="RefSeq" id="WP_000036821.1">
    <property type="nucleotide sequence ID" value="NZ_CAJJIB010000001.1"/>
</dbReference>
<dbReference type="Proteomes" id="UP000193929">
    <property type="component" value="Unassembled WGS sequence"/>
</dbReference>
<reference evidence="7" key="6">
    <citation type="submission" date="2017-04" db="EMBL/GenBank/DDBJ databases">
        <authorList>
            <person name="Nielsen X.C."/>
            <person name="Rasmussen L.H."/>
            <person name="Hoejholt K."/>
            <person name="Rasmussen S."/>
            <person name="Christensen J.J."/>
        </authorList>
    </citation>
    <scope>NUCLEOTIDE SEQUENCE</scope>
    <source>
        <strain evidence="7">RH_50738_11</strain>
    </source>
</reference>
<evidence type="ECO:0000313" key="11">
    <source>
        <dbReference type="EMBL" id="QKL33906.1"/>
    </source>
</evidence>
<reference evidence="12 20" key="7">
    <citation type="submission" date="2018-11" db="EMBL/GenBank/DDBJ databases">
        <title>Species Designations Belie Phenotypic and Genotypic Heterogeneity in Oral Streptococci.</title>
        <authorList>
            <person name="Velsko I."/>
        </authorList>
    </citation>
    <scope>NUCLEOTIDE SEQUENCE [LARGE SCALE GENOMIC DNA]</scope>
    <source>
        <strain evidence="12 20">BCA12</strain>
    </source>
</reference>
<dbReference type="AlphaFoldDB" id="A0A081PMR4"/>
<dbReference type="EMBL" id="NCVE01000027">
    <property type="protein sequence ID" value="ORO89244.1"/>
    <property type="molecule type" value="Genomic_DNA"/>
</dbReference>
<evidence type="ECO:0000313" key="23">
    <source>
        <dbReference type="Proteomes" id="UP000501099"/>
    </source>
</evidence>
<dbReference type="PANTHER" id="PTHR34989:SF1">
    <property type="entry name" value="PROTEIN HDED"/>
    <property type="match status" value="1"/>
</dbReference>
<evidence type="ECO:0000313" key="6">
    <source>
        <dbReference type="EMBL" id="OOR81105.1"/>
    </source>
</evidence>
<dbReference type="EMBL" id="MUXS01000003">
    <property type="protein sequence ID" value="OOR81105.1"/>
    <property type="molecule type" value="Genomic_DNA"/>
</dbReference>
<reference evidence="21 22" key="8">
    <citation type="submission" date="2019-10" db="EMBL/GenBank/DDBJ databases">
        <title>Streptococcus mitis of the oral and urogenital tracts.</title>
        <authorList>
            <person name="Price T."/>
            <person name="Mores C.R."/>
            <person name="Putonti C."/>
            <person name="Wolfe A.J."/>
        </authorList>
    </citation>
    <scope>NUCLEOTIDE SEQUENCE [LARGE SCALE GENOMIC DNA]</scope>
    <source>
        <strain evidence="5 22">SM05</strain>
        <strain evidence="4 21">SM09</strain>
    </source>
</reference>
<reference evidence="8" key="5">
    <citation type="submission" date="2017-04" db="EMBL/GenBank/DDBJ databases">
        <authorList>
            <person name="Afonso C.L."/>
            <person name="Miller P.J."/>
            <person name="Scott M.A."/>
            <person name="Spackman E."/>
            <person name="Goraichik I."/>
            <person name="Dimitrov K.M."/>
            <person name="Suarez D.L."/>
            <person name="Swayne D.E."/>
        </authorList>
    </citation>
    <scope>NUCLEOTIDE SEQUENCE</scope>
    <source>
        <strain evidence="10">B_5756_13</strain>
        <strain evidence="8">RH_43861_09</strain>
        <strain evidence="9">RH_50275_09</strain>
    </source>
</reference>
<evidence type="ECO:0000313" key="14">
    <source>
        <dbReference type="Proteomes" id="UP000075442"/>
    </source>
</evidence>
<reference evidence="2 13" key="1">
    <citation type="submission" date="2014-05" db="EMBL/GenBank/DDBJ databases">
        <authorList>
            <person name="Daugherty S.C."/>
            <person name="Tallon L.J."/>
            <person name="Sadzewicz L."/>
            <person name="Kilian M."/>
            <person name="Tettelin H."/>
        </authorList>
    </citation>
    <scope>NUCLEOTIDE SEQUENCE [LARGE SCALE GENOMIC DNA]</scope>
    <source>
        <strain evidence="2 13">SK1126</strain>
    </source>
</reference>
<evidence type="ECO:0000256" key="1">
    <source>
        <dbReference type="SAM" id="Phobius"/>
    </source>
</evidence>
<evidence type="ECO:0000313" key="10">
    <source>
        <dbReference type="EMBL" id="ORP02013.1"/>
    </source>
</evidence>
<evidence type="ECO:0000313" key="12">
    <source>
        <dbReference type="EMBL" id="RSI84715.1"/>
    </source>
</evidence>
<dbReference type="EMBL" id="NCVM01000027">
    <property type="protein sequence ID" value="ORP02013.1"/>
    <property type="molecule type" value="Genomic_DNA"/>
</dbReference>
<dbReference type="Proteomes" id="UP000277742">
    <property type="component" value="Unassembled WGS sequence"/>
</dbReference>
<evidence type="ECO:0000313" key="19">
    <source>
        <dbReference type="Proteomes" id="UP000193929"/>
    </source>
</evidence>
<evidence type="ECO:0000313" key="20">
    <source>
        <dbReference type="Proteomes" id="UP000277742"/>
    </source>
</evidence>
<evidence type="ECO:0000313" key="5">
    <source>
        <dbReference type="EMBL" id="MQQ63548.1"/>
    </source>
</evidence>
<evidence type="ECO:0000313" key="15">
    <source>
        <dbReference type="Proteomes" id="UP000190872"/>
    </source>
</evidence>
<accession>A0A081PMR4</accession>
<reference evidence="6 15" key="4">
    <citation type="submission" date="2017-02" db="EMBL/GenBank/DDBJ databases">
        <title>Draft genome sequence of Streptococcus mitis CCUG 61082.</title>
        <authorList>
            <person name="Salva-Serra F."/>
            <person name="Engstrom-Jakobsson H."/>
            <person name="Thorell K."/>
            <person name="Jaen-Luchoro D."/>
            <person name="Gonzales-Siles L."/>
            <person name="Karlsson R."/>
            <person name="Gomila M."/>
            <person name="Yazdan S."/>
            <person name="Boulund F."/>
            <person name="Johnning A."/>
            <person name="Engstrand L."/>
            <person name="Kristiansson E."/>
            <person name="Moore E."/>
        </authorList>
    </citation>
    <scope>NUCLEOTIDE SEQUENCE [LARGE SCALE GENOMIC DNA]</scope>
    <source>
        <strain evidence="6 15">CCUG 61082</strain>
    </source>
</reference>
<organism evidence="2 13">
    <name type="scientific">Streptococcus mitis</name>
    <dbReference type="NCBI Taxonomy" id="28037"/>
    <lineage>
        <taxon>Bacteria</taxon>
        <taxon>Bacillati</taxon>
        <taxon>Bacillota</taxon>
        <taxon>Bacilli</taxon>
        <taxon>Lactobacillales</taxon>
        <taxon>Streptococcaceae</taxon>
        <taxon>Streptococcus</taxon>
        <taxon>Streptococcus mitis group</taxon>
    </lineage>
</organism>
<dbReference type="GeneID" id="93738916"/>
<dbReference type="Pfam" id="PF03729">
    <property type="entry name" value="DUF308"/>
    <property type="match status" value="2"/>
</dbReference>
<protein>
    <submittedName>
        <fullName evidence="12">Acid-resistance membrane protein</fullName>
    </submittedName>
    <submittedName>
        <fullName evidence="2">Putative membrane protein</fullName>
    </submittedName>
</protein>
<sequence>MSKIWKWLLLIAGIFAVFVGFNMFAHPLISLASMTFWFALVFAVQGISEIVQYFKSEEKHGWNLFGGIVTLILALTLFSGSFIEMVTFVPFIISLWALTNGITKTIVGFKVRKTDKSVGTPLVWMGILGIVAGLIMMGHPLMTGLYISYTIAFVFIYQGIVAIVQFFKIK</sequence>
<dbReference type="Proteomes" id="UP000193388">
    <property type="component" value="Unassembled WGS sequence"/>
</dbReference>
<dbReference type="PANTHER" id="PTHR34989">
    <property type="entry name" value="PROTEIN HDED"/>
    <property type="match status" value="1"/>
</dbReference>
<reference evidence="3 14" key="3">
    <citation type="submission" date="2016-01" db="EMBL/GenBank/DDBJ databases">
        <title>Highly variable Streptococcus oralis 1 are common among viridans streptococci isolated from primates.</title>
        <authorList>
            <person name="Denapaite D."/>
            <person name="Rieger M."/>
            <person name="Koendgen S."/>
            <person name="Brueckner R."/>
            <person name="Ochigava I."/>
            <person name="Kappeler P."/>
            <person name="Maetz-Rensing K."/>
            <person name="Leendertz F."/>
        </authorList>
    </citation>
    <scope>NUCLEOTIDE SEQUENCE [LARGE SCALE GENOMIC DNA]</scope>
    <source>
        <strain evidence="3 14">M3-1</strain>
    </source>
</reference>
<feature type="transmembrane region" description="Helical" evidence="1">
    <location>
        <begin position="88"/>
        <end position="109"/>
    </location>
</feature>
<dbReference type="InterPro" id="IPR052712">
    <property type="entry name" value="Acid_resist_chaperone_HdeD"/>
</dbReference>
<dbReference type="EMBL" id="WIKE01000003">
    <property type="protein sequence ID" value="MQQ63548.1"/>
    <property type="molecule type" value="Genomic_DNA"/>
</dbReference>
<feature type="transmembrane region" description="Helical" evidence="1">
    <location>
        <begin position="121"/>
        <end position="140"/>
    </location>
</feature>
<reference evidence="11 23" key="9">
    <citation type="submission" date="2020-01" db="EMBL/GenBank/DDBJ databases">
        <title>Complete genome sequence of the tetracycline resistane Streptococcus mitis isolate S022-V3-A4.</title>
        <authorList>
            <person name="Pinzauti D."/>
            <person name="Iannelli F."/>
            <person name="Pozzi G."/>
            <person name="Santoro F."/>
        </authorList>
    </citation>
    <scope>NUCLEOTIDE SEQUENCE [LARGE SCALE GENOMIC DNA]</scope>
    <source>
        <strain evidence="11 23">S022-V3-A4</strain>
    </source>
</reference>
<evidence type="ECO:0000313" key="13">
    <source>
        <dbReference type="Proteomes" id="UP000028093"/>
    </source>
</evidence>
<dbReference type="Proteomes" id="UP000075442">
    <property type="component" value="Unassembled WGS sequence"/>
</dbReference>
<evidence type="ECO:0000313" key="21">
    <source>
        <dbReference type="Proteomes" id="UP000466247"/>
    </source>
</evidence>
<dbReference type="Proteomes" id="UP000466247">
    <property type="component" value="Unassembled WGS sequence"/>
</dbReference>
<dbReference type="Proteomes" id="UP000477834">
    <property type="component" value="Unassembled WGS sequence"/>
</dbReference>
<proteinExistence type="predicted"/>
<evidence type="ECO:0000313" key="7">
    <source>
        <dbReference type="EMBL" id="ORO89244.1"/>
    </source>
</evidence>
<evidence type="ECO:0000313" key="17">
    <source>
        <dbReference type="Proteomes" id="UP000193441"/>
    </source>
</evidence>
<dbReference type="Proteomes" id="UP000028093">
    <property type="component" value="Unassembled WGS sequence"/>
</dbReference>
<evidence type="ECO:0000313" key="16">
    <source>
        <dbReference type="Proteomes" id="UP000193388"/>
    </source>
</evidence>
<feature type="transmembrane region" description="Helical" evidence="1">
    <location>
        <begin position="7"/>
        <end position="29"/>
    </location>
</feature>
<evidence type="ECO:0000313" key="3">
    <source>
        <dbReference type="EMBL" id="KYF33432.1"/>
    </source>
</evidence>
<evidence type="ECO:0000313" key="9">
    <source>
        <dbReference type="EMBL" id="ORO93349.1"/>
    </source>
</evidence>
<dbReference type="EMBL" id="NCVG01000023">
    <property type="protein sequence ID" value="ORO92638.1"/>
    <property type="molecule type" value="Genomic_DNA"/>
</dbReference>
<dbReference type="Proteomes" id="UP000193863">
    <property type="component" value="Unassembled WGS sequence"/>
</dbReference>
<dbReference type="PATRIC" id="fig|28037.222.peg.493"/>
<dbReference type="EMBL" id="CP047883">
    <property type="protein sequence ID" value="QKL33906.1"/>
    <property type="molecule type" value="Genomic_DNA"/>
</dbReference>
<feature type="transmembrane region" description="Helical" evidence="1">
    <location>
        <begin position="35"/>
        <end position="54"/>
    </location>
</feature>
<gene>
    <name evidence="6" type="ORF">B0179_02775</name>
    <name evidence="10" type="ORF">B7693_07790</name>
    <name evidence="8" type="ORF">B7699_08975</name>
    <name evidence="9" type="ORF">B7700_06080</name>
    <name evidence="7" type="ORF">B7701_06210</name>
    <name evidence="12" type="ORF">D8855_00665</name>
    <name evidence="5" type="ORF">GEZ69_03665</name>
    <name evidence="4" type="ORF">GEZ71_00640</name>
    <name evidence="11" type="ORF">M594_09495</name>
    <name evidence="2" type="ORF">SK1126_1746</name>
    <name evidence="3" type="ORF">SMIM3I_02032</name>
</gene>
<keyword evidence="1" id="KW-0472">Membrane</keyword>
<dbReference type="Proteomes" id="UP000193441">
    <property type="component" value="Unassembled WGS sequence"/>
</dbReference>
<dbReference type="Proteomes" id="UP000190872">
    <property type="component" value="Unassembled WGS sequence"/>
</dbReference>
<keyword evidence="1" id="KW-0812">Transmembrane</keyword>
<evidence type="ECO:0000313" key="18">
    <source>
        <dbReference type="Proteomes" id="UP000193863"/>
    </source>
</evidence>
<dbReference type="EMBL" id="JPFT01000009">
    <property type="protein sequence ID" value="KEQ31987.1"/>
    <property type="molecule type" value="Genomic_DNA"/>
</dbReference>